<evidence type="ECO:0000313" key="1">
    <source>
        <dbReference type="EMBL" id="KIK62114.1"/>
    </source>
</evidence>
<gene>
    <name evidence="1" type="ORF">GYMLUDRAFT_260342</name>
</gene>
<organism evidence="1 2">
    <name type="scientific">Collybiopsis luxurians FD-317 M1</name>
    <dbReference type="NCBI Taxonomy" id="944289"/>
    <lineage>
        <taxon>Eukaryota</taxon>
        <taxon>Fungi</taxon>
        <taxon>Dikarya</taxon>
        <taxon>Basidiomycota</taxon>
        <taxon>Agaricomycotina</taxon>
        <taxon>Agaricomycetes</taxon>
        <taxon>Agaricomycetidae</taxon>
        <taxon>Agaricales</taxon>
        <taxon>Marasmiineae</taxon>
        <taxon>Omphalotaceae</taxon>
        <taxon>Collybiopsis</taxon>
        <taxon>Collybiopsis luxurians</taxon>
    </lineage>
</organism>
<dbReference type="Proteomes" id="UP000053593">
    <property type="component" value="Unassembled WGS sequence"/>
</dbReference>
<name>A0A0D0CHJ6_9AGAR</name>
<protein>
    <submittedName>
        <fullName evidence="1">Uncharacterized protein</fullName>
    </submittedName>
</protein>
<evidence type="ECO:0000313" key="2">
    <source>
        <dbReference type="Proteomes" id="UP000053593"/>
    </source>
</evidence>
<dbReference type="EMBL" id="KN834768">
    <property type="protein sequence ID" value="KIK62114.1"/>
    <property type="molecule type" value="Genomic_DNA"/>
</dbReference>
<keyword evidence="2" id="KW-1185">Reference proteome</keyword>
<reference evidence="1 2" key="1">
    <citation type="submission" date="2014-04" db="EMBL/GenBank/DDBJ databases">
        <title>Evolutionary Origins and Diversification of the Mycorrhizal Mutualists.</title>
        <authorList>
            <consortium name="DOE Joint Genome Institute"/>
            <consortium name="Mycorrhizal Genomics Consortium"/>
            <person name="Kohler A."/>
            <person name="Kuo A."/>
            <person name="Nagy L.G."/>
            <person name="Floudas D."/>
            <person name="Copeland A."/>
            <person name="Barry K.W."/>
            <person name="Cichocki N."/>
            <person name="Veneault-Fourrey C."/>
            <person name="LaButti K."/>
            <person name="Lindquist E.A."/>
            <person name="Lipzen A."/>
            <person name="Lundell T."/>
            <person name="Morin E."/>
            <person name="Murat C."/>
            <person name="Riley R."/>
            <person name="Ohm R."/>
            <person name="Sun H."/>
            <person name="Tunlid A."/>
            <person name="Henrissat B."/>
            <person name="Grigoriev I.V."/>
            <person name="Hibbett D.S."/>
            <person name="Martin F."/>
        </authorList>
    </citation>
    <scope>NUCLEOTIDE SEQUENCE [LARGE SCALE GENOMIC DNA]</scope>
    <source>
        <strain evidence="1 2">FD-317 M1</strain>
    </source>
</reference>
<accession>A0A0D0CHJ6</accession>
<proteinExistence type="predicted"/>
<dbReference type="AlphaFoldDB" id="A0A0D0CHJ6"/>
<sequence length="188" mass="20564">MVCVTGARNSVRMYGQDGVGAAVVWASGSEHAVIVGRRGIHMPRRMMARNIAACAGYDTGTLSRRQSDPFRKRPNVLASATLEASFSFLLFPVGSSSPLPSTFTTKNGFILTDSSFGIRASSSDYFSFNTGLGARYRSFQSLKYETWNSSEHPGVREMSVNGLSRRMLQFDLAESVIELYPSSLITLP</sequence>
<dbReference type="HOGENOM" id="CLU_1441198_0_0_1"/>